<dbReference type="GO" id="GO:0016209">
    <property type="term" value="F:antioxidant activity"/>
    <property type="evidence" value="ECO:0007669"/>
    <property type="project" value="InterPro"/>
</dbReference>
<feature type="domain" description="Thioredoxin" evidence="2">
    <location>
        <begin position="351"/>
        <end position="499"/>
    </location>
</feature>
<evidence type="ECO:0000313" key="3">
    <source>
        <dbReference type="EMBL" id="MVZ61832.1"/>
    </source>
</evidence>
<dbReference type="Pfam" id="PF00578">
    <property type="entry name" value="AhpC-TSA"/>
    <property type="match status" value="1"/>
</dbReference>
<comment type="caution">
    <text evidence="3">The sequence shown here is derived from an EMBL/GenBank/DDBJ whole genome shotgun (WGS) entry which is preliminary data.</text>
</comment>
<dbReference type="InterPro" id="IPR050553">
    <property type="entry name" value="Thioredoxin_ResA/DsbE_sf"/>
</dbReference>
<accession>A0A6N8L225</accession>
<reference evidence="3 4" key="1">
    <citation type="submission" date="2019-12" db="EMBL/GenBank/DDBJ databases">
        <authorList>
            <person name="Dong K."/>
        </authorList>
    </citation>
    <scope>NUCLEOTIDE SEQUENCE [LARGE SCALE GENOMIC DNA]</scope>
    <source>
        <strain evidence="3 4">JCM 31225</strain>
    </source>
</reference>
<protein>
    <submittedName>
        <fullName evidence="3">Redoxin domain-containing protein</fullName>
    </submittedName>
</protein>
<dbReference type="InterPro" id="IPR013766">
    <property type="entry name" value="Thioredoxin_domain"/>
</dbReference>
<sequence length="507" mass="57693">MKQLQVITRWMLMLMLMTGFNLSAQTIRMAQDKPTGTSLRDELNLLINQNTEAAKAKLTAKTDSLSGSKKEADLMLARAVFKTMEDSDKLQAMDKRILKQFPKGQLARDNAYEVQIGRHLETLSAKEIDARFRTWLKKYPKAQYPIEQQGQYDFVRMILIKQLVKLKAIDLLETYLQEMQDPNWRTMSYFYAAEGAVDAKDNARADTYLAEALRLSTAAKNADDAKLRNGFAAMLYPQIADLYAKNNMQLGKPELAVEMLKPILEDSHYKQFQGAALSQSLAKAYQQLNKPFQGFLVMDRYLNQNNLDSTSLQLVEDLYNASNQEKAGFDSYLQFLQHKKQQELMAHLSSKMIEKPMPDFSLMDMDGNKVNLADYKGKILVIDFWATWCVPCIKSFPGMQASIEKYKAQSDVAFLFVNVWEKGADFKKRAQDFINQNQYDFKLVFDEASANNTLLVDKLNVKSIPTKLFVDGQGVIRYMASGSETGKEAVLNEVSGIIELIRSSNTN</sequence>
<dbReference type="InterPro" id="IPR036249">
    <property type="entry name" value="Thioredoxin-like_sf"/>
</dbReference>
<proteinExistence type="predicted"/>
<dbReference type="AlphaFoldDB" id="A0A6N8L225"/>
<keyword evidence="1" id="KW-0732">Signal</keyword>
<dbReference type="SUPFAM" id="SSF52833">
    <property type="entry name" value="Thioredoxin-like"/>
    <property type="match status" value="1"/>
</dbReference>
<organism evidence="3 4">
    <name type="scientific">Sphingobacterium humi</name>
    <dbReference type="NCBI Taxonomy" id="1796905"/>
    <lineage>
        <taxon>Bacteria</taxon>
        <taxon>Pseudomonadati</taxon>
        <taxon>Bacteroidota</taxon>
        <taxon>Sphingobacteriia</taxon>
        <taxon>Sphingobacteriales</taxon>
        <taxon>Sphingobacteriaceae</taxon>
        <taxon>Sphingobacterium</taxon>
    </lineage>
</organism>
<dbReference type="GO" id="GO:0016491">
    <property type="term" value="F:oxidoreductase activity"/>
    <property type="evidence" value="ECO:0007669"/>
    <property type="project" value="InterPro"/>
</dbReference>
<gene>
    <name evidence="3" type="ORF">GQF63_07370</name>
</gene>
<feature type="signal peptide" evidence="1">
    <location>
        <begin position="1"/>
        <end position="23"/>
    </location>
</feature>
<evidence type="ECO:0000256" key="1">
    <source>
        <dbReference type="SAM" id="SignalP"/>
    </source>
</evidence>
<dbReference type="CDD" id="cd02966">
    <property type="entry name" value="TlpA_like_family"/>
    <property type="match status" value="1"/>
</dbReference>
<keyword evidence="4" id="KW-1185">Reference proteome</keyword>
<dbReference type="Gene3D" id="3.40.30.10">
    <property type="entry name" value="Glutaredoxin"/>
    <property type="match status" value="1"/>
</dbReference>
<dbReference type="InterPro" id="IPR000866">
    <property type="entry name" value="AhpC/TSA"/>
</dbReference>
<dbReference type="PROSITE" id="PS51352">
    <property type="entry name" value="THIOREDOXIN_2"/>
    <property type="match status" value="1"/>
</dbReference>
<name>A0A6N8L225_9SPHI</name>
<dbReference type="PANTHER" id="PTHR42852">
    <property type="entry name" value="THIOL:DISULFIDE INTERCHANGE PROTEIN DSBE"/>
    <property type="match status" value="1"/>
</dbReference>
<feature type="chain" id="PRO_5027004679" evidence="1">
    <location>
        <begin position="24"/>
        <end position="507"/>
    </location>
</feature>
<dbReference type="EMBL" id="WSQA01000004">
    <property type="protein sequence ID" value="MVZ61832.1"/>
    <property type="molecule type" value="Genomic_DNA"/>
</dbReference>
<evidence type="ECO:0000259" key="2">
    <source>
        <dbReference type="PROSITE" id="PS51352"/>
    </source>
</evidence>
<dbReference type="RefSeq" id="WP_160368564.1">
    <property type="nucleotide sequence ID" value="NZ_WSQA01000004.1"/>
</dbReference>
<evidence type="ECO:0000313" key="4">
    <source>
        <dbReference type="Proteomes" id="UP000435036"/>
    </source>
</evidence>
<dbReference type="PANTHER" id="PTHR42852:SF17">
    <property type="entry name" value="THIOREDOXIN-LIKE PROTEIN HI_1115"/>
    <property type="match status" value="1"/>
</dbReference>
<dbReference type="Proteomes" id="UP000435036">
    <property type="component" value="Unassembled WGS sequence"/>
</dbReference>
<dbReference type="OrthoDB" id="634996at2"/>